<dbReference type="GO" id="GO:0004556">
    <property type="term" value="F:alpha-amylase activity"/>
    <property type="evidence" value="ECO:0007669"/>
    <property type="project" value="UniProtKB-UniRule"/>
</dbReference>
<dbReference type="PRINTS" id="PR00110">
    <property type="entry name" value="ALPHAAMYLASE"/>
</dbReference>
<dbReference type="FunFam" id="3.20.20.80:FF:000064">
    <property type="entry name" value="Oligo-1,6-glucosidase"/>
    <property type="match status" value="2"/>
</dbReference>
<sequence length="537" mass="61981">MDQWWKNAVGYQIYPRSFKDSNGDGIGDLQGIIEKLPYLKELGVDFLWLNPIYTSPNVDNGYDIADYQGIQPEFGTMEDFQELLDQAHQLGLKIILDLVVNHTSDQHPWFVEAKKSLDNPYREYYLWADATPDRMPNEWQSFFGGSTWTYDEGTKQAYFHVFAKEQPDLNWKNPKVREEIYAMIRWWLDLGIDGFRLDAISHIQKEPWDFKITTNPWAPFMNVKGIEDYMLDLKAIFAEYDIMTVGEASGVSSKKAVEWTNDAGYLNMIFELEHNVREGKPGEERLNILGYKKVMARWQKHLGTEGWNALYVENHDNPRINSILGNETSHSAKAIGTIALLLRGTPFIYQGQEIGMVNYPFQQIDELDAKDSHNHYRLLIESGYDAKQALKEVAHWTRDHSRTAMQWTSQEASSFTSGHPWLAIHPNFKEINVADQETDAQSVLNYYKKLIALRKDNPVFTDGQFELLAPNHPSVFAFLRKTTEATALVIVNLSGEKCQFDLPNKLLGRKWQQLLGNQDFTVKKRMQLAPYQAGVFQ</sequence>
<dbReference type="SUPFAM" id="SSF51445">
    <property type="entry name" value="(Trans)glycosidases"/>
    <property type="match status" value="1"/>
</dbReference>
<evidence type="ECO:0000256" key="4">
    <source>
        <dbReference type="RuleBase" id="RU003615"/>
    </source>
</evidence>
<dbReference type="PANTHER" id="PTHR10357:SF178">
    <property type="entry name" value="OLIGO-1,6-GLUCOSIDASE 3-RELATED"/>
    <property type="match status" value="1"/>
</dbReference>
<dbReference type="Gene3D" id="3.90.400.10">
    <property type="entry name" value="Oligo-1,6-glucosidase, Domain 2"/>
    <property type="match status" value="1"/>
</dbReference>
<dbReference type="EC" id="3.2.1.1" evidence="5"/>
<evidence type="ECO:0000259" key="6">
    <source>
        <dbReference type="SMART" id="SM00642"/>
    </source>
</evidence>
<organism evidence="7 8">
    <name type="scientific">Enterococcus faecalis TX4248</name>
    <dbReference type="NCBI Taxonomy" id="749495"/>
    <lineage>
        <taxon>Bacteria</taxon>
        <taxon>Bacillati</taxon>
        <taxon>Bacillota</taxon>
        <taxon>Bacilli</taxon>
        <taxon>Lactobacillales</taxon>
        <taxon>Enterococcaceae</taxon>
        <taxon>Enterococcus</taxon>
    </lineage>
</organism>
<accession>A0A125W1N8</accession>
<comment type="caution">
    <text evidence="7">The sequence shown here is derived from an EMBL/GenBank/DDBJ whole genome shotgun (WGS) entry which is preliminary data.</text>
</comment>
<dbReference type="Gene3D" id="3.20.20.80">
    <property type="entry name" value="Glycosidases"/>
    <property type="match status" value="1"/>
</dbReference>
<reference evidence="7 8" key="1">
    <citation type="submission" date="2010-07" db="EMBL/GenBank/DDBJ databases">
        <authorList>
            <person name="Sid Ahmed O."/>
        </authorList>
    </citation>
    <scope>NUCLEOTIDE SEQUENCE [LARGE SCALE GENOMIC DNA]</scope>
    <source>
        <strain evidence="7 8">TX4248</strain>
    </source>
</reference>
<dbReference type="PANTHER" id="PTHR10357">
    <property type="entry name" value="ALPHA-AMYLASE FAMILY MEMBER"/>
    <property type="match status" value="1"/>
</dbReference>
<feature type="domain" description="Glycosyl hydrolase family 13 catalytic" evidence="6">
    <location>
        <begin position="12"/>
        <end position="402"/>
    </location>
</feature>
<dbReference type="InterPro" id="IPR017853">
    <property type="entry name" value="GH"/>
</dbReference>
<dbReference type="GO" id="GO:0009313">
    <property type="term" value="P:oligosaccharide catabolic process"/>
    <property type="evidence" value="ECO:0007669"/>
    <property type="project" value="TreeGrafter"/>
</dbReference>
<evidence type="ECO:0000313" key="8">
    <source>
        <dbReference type="Proteomes" id="UP000004846"/>
    </source>
</evidence>
<gene>
    <name evidence="7" type="ORF">HMPREF9498_03248</name>
</gene>
<evidence type="ECO:0000256" key="1">
    <source>
        <dbReference type="ARBA" id="ARBA00008061"/>
    </source>
</evidence>
<dbReference type="Proteomes" id="UP000004846">
    <property type="component" value="Unassembled WGS sequence"/>
</dbReference>
<dbReference type="SMART" id="SM00642">
    <property type="entry name" value="Aamy"/>
    <property type="match status" value="1"/>
</dbReference>
<name>A0A125W1N8_ENTFL</name>
<protein>
    <recommendedName>
        <fullName evidence="5">Alpha-amylase</fullName>
        <ecNumber evidence="5">3.2.1.1</ecNumber>
    </recommendedName>
</protein>
<evidence type="ECO:0000313" key="7">
    <source>
        <dbReference type="EMBL" id="EFM81309.1"/>
    </source>
</evidence>
<dbReference type="InterPro" id="IPR045857">
    <property type="entry name" value="O16G_dom_2"/>
</dbReference>
<dbReference type="InterPro" id="IPR006047">
    <property type="entry name" value="GH13_cat_dom"/>
</dbReference>
<dbReference type="InterPro" id="IPR032091">
    <property type="entry name" value="Malt_amylase-like_C"/>
</dbReference>
<keyword evidence="3 5" id="KW-0326">Glycosidase</keyword>
<dbReference type="FunFam" id="2.60.40.1180:FF:000007">
    <property type="entry name" value="Sucrose isomerase"/>
    <property type="match status" value="1"/>
</dbReference>
<dbReference type="InterPro" id="IPR013780">
    <property type="entry name" value="Glyco_hydro_b"/>
</dbReference>
<dbReference type="FunFam" id="3.90.400.10:FF:000002">
    <property type="entry name" value="Sucrose isomerase"/>
    <property type="match status" value="1"/>
</dbReference>
<evidence type="ECO:0000256" key="2">
    <source>
        <dbReference type="ARBA" id="ARBA00022801"/>
    </source>
</evidence>
<dbReference type="AlphaFoldDB" id="A0A125W1N8"/>
<comment type="similarity">
    <text evidence="1 4">Belongs to the glycosyl hydrolase 13 family.</text>
</comment>
<keyword evidence="2 5" id="KW-0378">Hydrolase</keyword>
<dbReference type="EMBL" id="AEBR01000110">
    <property type="protein sequence ID" value="EFM81309.1"/>
    <property type="molecule type" value="Genomic_DNA"/>
</dbReference>
<dbReference type="Pfam" id="PF00128">
    <property type="entry name" value="Alpha-amylase"/>
    <property type="match status" value="1"/>
</dbReference>
<dbReference type="Gene3D" id="2.60.40.1180">
    <property type="entry name" value="Golgi alpha-mannosidase II"/>
    <property type="match status" value="1"/>
</dbReference>
<dbReference type="SUPFAM" id="SSF51011">
    <property type="entry name" value="Glycosyl hydrolase domain"/>
    <property type="match status" value="1"/>
</dbReference>
<dbReference type="InterPro" id="IPR006046">
    <property type="entry name" value="Alpha_amylase"/>
</dbReference>
<dbReference type="HOGENOM" id="CLU_006462_1_2_9"/>
<comment type="catalytic activity">
    <reaction evidence="5">
        <text>Endohydrolysis of (1-&gt;4)-alpha-D-glucosidic linkages in polysaccharides containing three or more (1-&gt;4)-alpha-linked D-glucose units.</text>
        <dbReference type="EC" id="3.2.1.1"/>
    </reaction>
</comment>
<evidence type="ECO:0000256" key="3">
    <source>
        <dbReference type="ARBA" id="ARBA00023295"/>
    </source>
</evidence>
<dbReference type="CDD" id="cd11333">
    <property type="entry name" value="AmyAc_SI_OligoGlu_DGase"/>
    <property type="match status" value="1"/>
</dbReference>
<dbReference type="GO" id="GO:0043169">
    <property type="term" value="F:cation binding"/>
    <property type="evidence" value="ECO:0007669"/>
    <property type="project" value="InterPro"/>
</dbReference>
<proteinExistence type="inferred from homology"/>
<keyword evidence="5" id="KW-0119">Carbohydrate metabolism</keyword>
<dbReference type="Pfam" id="PF16657">
    <property type="entry name" value="Malt_amylase_C"/>
    <property type="match status" value="1"/>
</dbReference>
<evidence type="ECO:0000256" key="5">
    <source>
        <dbReference type="RuleBase" id="RU361134"/>
    </source>
</evidence>
<dbReference type="RefSeq" id="WP_002365582.1">
    <property type="nucleotide sequence ID" value="NZ_GL454489.1"/>
</dbReference>